<dbReference type="PROSITE" id="PS50887">
    <property type="entry name" value="GGDEF"/>
    <property type="match status" value="1"/>
</dbReference>
<dbReference type="SMART" id="SM00388">
    <property type="entry name" value="HisKA"/>
    <property type="match status" value="1"/>
</dbReference>
<dbReference type="InterPro" id="IPR043128">
    <property type="entry name" value="Rev_trsase/Diguanyl_cyclase"/>
</dbReference>
<evidence type="ECO:0000256" key="8">
    <source>
        <dbReference type="ARBA" id="ARBA00023012"/>
    </source>
</evidence>
<dbReference type="EC" id="2.7.13.3" evidence="2"/>
<evidence type="ECO:0000259" key="10">
    <source>
        <dbReference type="PROSITE" id="PS50109"/>
    </source>
</evidence>
<keyword evidence="9" id="KW-0472">Membrane</keyword>
<feature type="transmembrane region" description="Helical" evidence="9">
    <location>
        <begin position="95"/>
        <end position="113"/>
    </location>
</feature>
<evidence type="ECO:0000256" key="1">
    <source>
        <dbReference type="ARBA" id="ARBA00000085"/>
    </source>
</evidence>
<dbReference type="InterPro" id="IPR004358">
    <property type="entry name" value="Sig_transdc_His_kin-like_C"/>
</dbReference>
<feature type="domain" description="GGDEF" evidence="11">
    <location>
        <begin position="185"/>
        <end position="307"/>
    </location>
</feature>
<comment type="catalytic activity">
    <reaction evidence="1">
        <text>ATP + protein L-histidine = ADP + protein N-phospho-L-histidine.</text>
        <dbReference type="EC" id="2.7.13.3"/>
    </reaction>
</comment>
<dbReference type="Pfam" id="PF02518">
    <property type="entry name" value="HATPase_c"/>
    <property type="match status" value="1"/>
</dbReference>
<feature type="transmembrane region" description="Helical" evidence="9">
    <location>
        <begin position="119"/>
        <end position="142"/>
    </location>
</feature>
<dbReference type="SMART" id="SM00267">
    <property type="entry name" value="GGDEF"/>
    <property type="match status" value="1"/>
</dbReference>
<gene>
    <name evidence="12" type="ORF">J2Z20_000375</name>
</gene>
<dbReference type="Pfam" id="PF00512">
    <property type="entry name" value="HisKA"/>
    <property type="match status" value="1"/>
</dbReference>
<dbReference type="SUPFAM" id="SSF55874">
    <property type="entry name" value="ATPase domain of HSP90 chaperone/DNA topoisomerase II/histidine kinase"/>
    <property type="match status" value="1"/>
</dbReference>
<keyword evidence="7" id="KW-0067">ATP-binding</keyword>
<dbReference type="Gene3D" id="3.30.565.10">
    <property type="entry name" value="Histidine kinase-like ATPase, C-terminal domain"/>
    <property type="match status" value="1"/>
</dbReference>
<evidence type="ECO:0000256" key="5">
    <source>
        <dbReference type="ARBA" id="ARBA00022741"/>
    </source>
</evidence>
<sequence length="520" mass="59357">MSIHFLKIFFIPPICALIVISSLLLGREPNLVLLILFGCLFICSVILDQKCPRLKAIQFIFLGLFHYISQLNWCVILYYILAINLVDKKQKYRETIPIAVLLLVQYTAIRLTYVPLTCYNALVSVFDIITSFVVILLFHTMINIEAEKKRLSEKNDYLISHDPLTGLLNYDGYMKKLQMMLDQKIDFVLILLDIQNFKSLDRQNFGSGNETLINIAHELKKLFPKAYGISRYAGDRFALMLPPDIEHEIDDLFDLDVLGFEVTYSTTRFPQEAEVIQELISIAEDKIFQKRRQLWQKRQDDMLRYEKMNVVGELAAGMAHEIRNPLTTIKGFVQLSKKEAYNIEPWYEVIMSEITRVTELTAEFLQFSKPHASNMRVGSLAKCIERVISLTESEASSRGHKLTLDIERDSVIYMDRDKIVQVLINLIRNAFEAMETPGNVHVRVGQEENMAVIKIIDTGRGIPSSAISRIFNPFFTTKDEGTGLGLSLCQKIVQDHCGTISVNSKVGYGSTFVVRLPGMG</sequence>
<dbReference type="InterPro" id="IPR029787">
    <property type="entry name" value="Nucleotide_cyclase"/>
</dbReference>
<name>A0ABS4GZ32_9BACL</name>
<dbReference type="InterPro" id="IPR000160">
    <property type="entry name" value="GGDEF_dom"/>
</dbReference>
<dbReference type="Proteomes" id="UP001519273">
    <property type="component" value="Unassembled WGS sequence"/>
</dbReference>
<dbReference type="PANTHER" id="PTHR43065">
    <property type="entry name" value="SENSOR HISTIDINE KINASE"/>
    <property type="match status" value="1"/>
</dbReference>
<evidence type="ECO:0000313" key="12">
    <source>
        <dbReference type="EMBL" id="MBP1935514.1"/>
    </source>
</evidence>
<dbReference type="InterPro" id="IPR005467">
    <property type="entry name" value="His_kinase_dom"/>
</dbReference>
<dbReference type="InterPro" id="IPR003594">
    <property type="entry name" value="HATPase_dom"/>
</dbReference>
<protein>
    <recommendedName>
        <fullName evidence="2">histidine kinase</fullName>
        <ecNumber evidence="2">2.7.13.3</ecNumber>
    </recommendedName>
</protein>
<evidence type="ECO:0000256" key="9">
    <source>
        <dbReference type="SAM" id="Phobius"/>
    </source>
</evidence>
<keyword evidence="8" id="KW-0902">Two-component regulatory system</keyword>
<organism evidence="12 13">
    <name type="scientific">Paenibacillus sediminis</name>
    <dbReference type="NCBI Taxonomy" id="664909"/>
    <lineage>
        <taxon>Bacteria</taxon>
        <taxon>Bacillati</taxon>
        <taxon>Bacillota</taxon>
        <taxon>Bacilli</taxon>
        <taxon>Bacillales</taxon>
        <taxon>Paenibacillaceae</taxon>
        <taxon>Paenibacillus</taxon>
    </lineage>
</organism>
<keyword evidence="4" id="KW-0808">Transferase</keyword>
<dbReference type="RefSeq" id="WP_209844836.1">
    <property type="nucleotide sequence ID" value="NZ_CBCRVE010000001.1"/>
</dbReference>
<dbReference type="Gene3D" id="3.30.70.270">
    <property type="match status" value="1"/>
</dbReference>
<dbReference type="PANTHER" id="PTHR43065:SF10">
    <property type="entry name" value="PEROXIDE STRESS-ACTIVATED HISTIDINE KINASE MAK3"/>
    <property type="match status" value="1"/>
</dbReference>
<dbReference type="PROSITE" id="PS50109">
    <property type="entry name" value="HIS_KIN"/>
    <property type="match status" value="1"/>
</dbReference>
<feature type="transmembrane region" description="Helical" evidence="9">
    <location>
        <begin position="59"/>
        <end position="83"/>
    </location>
</feature>
<evidence type="ECO:0000259" key="11">
    <source>
        <dbReference type="PROSITE" id="PS50887"/>
    </source>
</evidence>
<dbReference type="InterPro" id="IPR036890">
    <property type="entry name" value="HATPase_C_sf"/>
</dbReference>
<evidence type="ECO:0000256" key="4">
    <source>
        <dbReference type="ARBA" id="ARBA00022679"/>
    </source>
</evidence>
<dbReference type="EMBL" id="JAGGKP010000001">
    <property type="protein sequence ID" value="MBP1935514.1"/>
    <property type="molecule type" value="Genomic_DNA"/>
</dbReference>
<dbReference type="CDD" id="cd00082">
    <property type="entry name" value="HisKA"/>
    <property type="match status" value="1"/>
</dbReference>
<proteinExistence type="predicted"/>
<reference evidence="12 13" key="1">
    <citation type="submission" date="2021-03" db="EMBL/GenBank/DDBJ databases">
        <title>Genomic Encyclopedia of Type Strains, Phase IV (KMG-IV): sequencing the most valuable type-strain genomes for metagenomic binning, comparative biology and taxonomic classification.</title>
        <authorList>
            <person name="Goeker M."/>
        </authorList>
    </citation>
    <scope>NUCLEOTIDE SEQUENCE [LARGE SCALE GENOMIC DNA]</scope>
    <source>
        <strain evidence="12 13">DSM 23491</strain>
    </source>
</reference>
<keyword evidence="6 12" id="KW-0418">Kinase</keyword>
<dbReference type="InterPro" id="IPR003661">
    <property type="entry name" value="HisK_dim/P_dom"/>
</dbReference>
<evidence type="ECO:0000256" key="7">
    <source>
        <dbReference type="ARBA" id="ARBA00022840"/>
    </source>
</evidence>
<keyword evidence="3" id="KW-0597">Phosphoprotein</keyword>
<dbReference type="PRINTS" id="PR00344">
    <property type="entry name" value="BCTRLSENSOR"/>
</dbReference>
<comment type="caution">
    <text evidence="12">The sequence shown here is derived from an EMBL/GenBank/DDBJ whole genome shotgun (WGS) entry which is preliminary data.</text>
</comment>
<dbReference type="SMART" id="SM00387">
    <property type="entry name" value="HATPase_c"/>
    <property type="match status" value="1"/>
</dbReference>
<dbReference type="Pfam" id="PF00990">
    <property type="entry name" value="GGDEF"/>
    <property type="match status" value="1"/>
</dbReference>
<dbReference type="InterPro" id="IPR036097">
    <property type="entry name" value="HisK_dim/P_sf"/>
</dbReference>
<feature type="transmembrane region" description="Helical" evidence="9">
    <location>
        <begin position="6"/>
        <end position="24"/>
    </location>
</feature>
<dbReference type="Gene3D" id="1.10.287.130">
    <property type="match status" value="1"/>
</dbReference>
<evidence type="ECO:0000256" key="2">
    <source>
        <dbReference type="ARBA" id="ARBA00012438"/>
    </source>
</evidence>
<feature type="domain" description="Histidine kinase" evidence="10">
    <location>
        <begin position="317"/>
        <end position="520"/>
    </location>
</feature>
<keyword evidence="9" id="KW-0812">Transmembrane</keyword>
<evidence type="ECO:0000256" key="3">
    <source>
        <dbReference type="ARBA" id="ARBA00022553"/>
    </source>
</evidence>
<feature type="transmembrane region" description="Helical" evidence="9">
    <location>
        <begin position="31"/>
        <end position="47"/>
    </location>
</feature>
<dbReference type="SUPFAM" id="SSF55073">
    <property type="entry name" value="Nucleotide cyclase"/>
    <property type="match status" value="1"/>
</dbReference>
<accession>A0ABS4GZ32</accession>
<evidence type="ECO:0000313" key="13">
    <source>
        <dbReference type="Proteomes" id="UP001519273"/>
    </source>
</evidence>
<dbReference type="GO" id="GO:0016301">
    <property type="term" value="F:kinase activity"/>
    <property type="evidence" value="ECO:0007669"/>
    <property type="project" value="UniProtKB-KW"/>
</dbReference>
<keyword evidence="9" id="KW-1133">Transmembrane helix</keyword>
<keyword evidence="5" id="KW-0547">Nucleotide-binding</keyword>
<evidence type="ECO:0000256" key="6">
    <source>
        <dbReference type="ARBA" id="ARBA00022777"/>
    </source>
</evidence>
<dbReference type="SUPFAM" id="SSF47384">
    <property type="entry name" value="Homodimeric domain of signal transducing histidine kinase"/>
    <property type="match status" value="1"/>
</dbReference>
<keyword evidence="13" id="KW-1185">Reference proteome</keyword>